<keyword evidence="5" id="KW-0408">Iron</keyword>
<dbReference type="InterPro" id="IPR012840">
    <property type="entry name" value="NrdG2"/>
</dbReference>
<evidence type="ECO:0000259" key="8">
    <source>
        <dbReference type="PROSITE" id="PS50995"/>
    </source>
</evidence>
<dbReference type="InterPro" id="IPR007197">
    <property type="entry name" value="rSAM"/>
</dbReference>
<evidence type="ECO:0000256" key="3">
    <source>
        <dbReference type="ARBA" id="ARBA00022691"/>
    </source>
</evidence>
<dbReference type="GO" id="GO:0046872">
    <property type="term" value="F:metal ion binding"/>
    <property type="evidence" value="ECO:0007669"/>
    <property type="project" value="UniProtKB-KW"/>
</dbReference>
<proteinExistence type="predicted"/>
<keyword evidence="4" id="KW-0479">Metal-binding</keyword>
<dbReference type="InterPro" id="IPR000835">
    <property type="entry name" value="HTH_MarR-typ"/>
</dbReference>
<dbReference type="EMBL" id="SMBP01000005">
    <property type="protein sequence ID" value="TCU62257.1"/>
    <property type="molecule type" value="Genomic_DNA"/>
</dbReference>
<evidence type="ECO:0000256" key="4">
    <source>
        <dbReference type="ARBA" id="ARBA00022723"/>
    </source>
</evidence>
<dbReference type="GO" id="GO:0003700">
    <property type="term" value="F:DNA-binding transcription factor activity"/>
    <property type="evidence" value="ECO:0007669"/>
    <property type="project" value="InterPro"/>
</dbReference>
<dbReference type="PANTHER" id="PTHR30352">
    <property type="entry name" value="PYRUVATE FORMATE-LYASE-ACTIVATING ENZYME"/>
    <property type="match status" value="1"/>
</dbReference>
<evidence type="ECO:0000259" key="9">
    <source>
        <dbReference type="PROSITE" id="PS51918"/>
    </source>
</evidence>
<gene>
    <name evidence="10" type="ORF">EDD61_10565</name>
</gene>
<protein>
    <submittedName>
        <fullName evidence="10">Anaerobic ribonucleoside-triphosphate reductase activating protein</fullName>
    </submittedName>
</protein>
<evidence type="ECO:0000256" key="5">
    <source>
        <dbReference type="ARBA" id="ARBA00023004"/>
    </source>
</evidence>
<dbReference type="InterPro" id="IPR036388">
    <property type="entry name" value="WH-like_DNA-bd_sf"/>
</dbReference>
<dbReference type="PROSITE" id="PS50995">
    <property type="entry name" value="HTH_MARR_2"/>
    <property type="match status" value="1"/>
</dbReference>
<dbReference type="Gene3D" id="1.10.10.10">
    <property type="entry name" value="Winged helix-like DNA-binding domain superfamily/Winged helix DNA-binding domain"/>
    <property type="match status" value="1"/>
</dbReference>
<keyword evidence="3" id="KW-0949">S-adenosyl-L-methionine</keyword>
<evidence type="ECO:0000256" key="6">
    <source>
        <dbReference type="ARBA" id="ARBA00023014"/>
    </source>
</evidence>
<dbReference type="InterPro" id="IPR013785">
    <property type="entry name" value="Aldolase_TIM"/>
</dbReference>
<sequence length="379" mass="43583">MESNNYLLMNISILYRCGQKYYDKQLSDYDINAGQLPFLILIYENEGISMQELAVRGCFDKGTITKSIGKLEDAGYVRSCASTTDKRVRLLYTTDRTKDIISKIYLIRREWWERLTRDMSASECANTEALLDALTEKAKQYDAMEDEKEIKLFGLQKLTLLDYPQKMASTIFTGGCNMRCPFCQNADLVFLNENTSQIPTKDIIAFLKKRRSVLEGVCITGGEPLLNDTLESFLRTIKELGYQIKLDTNGSYPKRLKELVEKKLIDYVAMDIKNCLKRYPETTGIHNFDVTPIKESAAYLMEDHIPYEFRTTIVKELHTLADMQEIGKWLKGARAYYLQGFVDSERVIQKGLHAYDAQTMKQLQEAVIPYIANTQLRGL</sequence>
<evidence type="ECO:0000313" key="11">
    <source>
        <dbReference type="Proteomes" id="UP000295773"/>
    </source>
</evidence>
<dbReference type="PANTHER" id="PTHR30352:SF5">
    <property type="entry name" value="PYRUVATE FORMATE-LYASE 1-ACTIVATING ENZYME"/>
    <property type="match status" value="1"/>
</dbReference>
<dbReference type="RefSeq" id="WP_008979629.1">
    <property type="nucleotide sequence ID" value="NZ_DBGDHU010000018.1"/>
</dbReference>
<organism evidence="10 11">
    <name type="scientific">Longicatena caecimuris</name>
    <dbReference type="NCBI Taxonomy" id="1796635"/>
    <lineage>
        <taxon>Bacteria</taxon>
        <taxon>Bacillati</taxon>
        <taxon>Bacillota</taxon>
        <taxon>Erysipelotrichia</taxon>
        <taxon>Erysipelotrichales</taxon>
        <taxon>Erysipelotrichaceae</taxon>
        <taxon>Longicatena</taxon>
    </lineage>
</organism>
<dbReference type="SFLD" id="SFLDS00029">
    <property type="entry name" value="Radical_SAM"/>
    <property type="match status" value="1"/>
</dbReference>
<evidence type="ECO:0000256" key="7">
    <source>
        <dbReference type="SAM" id="Coils"/>
    </source>
</evidence>
<dbReference type="Proteomes" id="UP000295773">
    <property type="component" value="Unassembled WGS sequence"/>
</dbReference>
<dbReference type="SUPFAM" id="SSF46785">
    <property type="entry name" value="Winged helix' DNA-binding domain"/>
    <property type="match status" value="1"/>
</dbReference>
<keyword evidence="2" id="KW-0004">4Fe-4S</keyword>
<dbReference type="SUPFAM" id="SSF102114">
    <property type="entry name" value="Radical SAM enzymes"/>
    <property type="match status" value="1"/>
</dbReference>
<dbReference type="PROSITE" id="PS51918">
    <property type="entry name" value="RADICAL_SAM"/>
    <property type="match status" value="1"/>
</dbReference>
<evidence type="ECO:0000256" key="1">
    <source>
        <dbReference type="ARBA" id="ARBA00001966"/>
    </source>
</evidence>
<dbReference type="GO" id="GO:0051539">
    <property type="term" value="F:4 iron, 4 sulfur cluster binding"/>
    <property type="evidence" value="ECO:0007669"/>
    <property type="project" value="UniProtKB-KW"/>
</dbReference>
<feature type="coiled-coil region" evidence="7">
    <location>
        <begin position="124"/>
        <end position="151"/>
    </location>
</feature>
<dbReference type="Pfam" id="PF01047">
    <property type="entry name" value="MarR"/>
    <property type="match status" value="1"/>
</dbReference>
<comment type="cofactor">
    <cofactor evidence="1">
        <name>[4Fe-4S] cluster</name>
        <dbReference type="ChEBI" id="CHEBI:49883"/>
    </cofactor>
</comment>
<dbReference type="Gene3D" id="3.20.20.70">
    <property type="entry name" value="Aldolase class I"/>
    <property type="match status" value="1"/>
</dbReference>
<comment type="caution">
    <text evidence="10">The sequence shown here is derived from an EMBL/GenBank/DDBJ whole genome shotgun (WGS) entry which is preliminary data.</text>
</comment>
<name>A0A4R3TLH2_9FIRM</name>
<dbReference type="InterPro" id="IPR034457">
    <property type="entry name" value="Organic_radical-activating"/>
</dbReference>
<dbReference type="CDD" id="cd01335">
    <property type="entry name" value="Radical_SAM"/>
    <property type="match status" value="1"/>
</dbReference>
<dbReference type="SMART" id="SM00347">
    <property type="entry name" value="HTH_MARR"/>
    <property type="match status" value="1"/>
</dbReference>
<accession>A0A4R3TLH2</accession>
<keyword evidence="6" id="KW-0411">Iron-sulfur</keyword>
<keyword evidence="7" id="KW-0175">Coiled coil</keyword>
<evidence type="ECO:0000313" key="10">
    <source>
        <dbReference type="EMBL" id="TCU62257.1"/>
    </source>
</evidence>
<reference evidence="10 11" key="1">
    <citation type="submission" date="2019-03" db="EMBL/GenBank/DDBJ databases">
        <title>Genomic Encyclopedia of Type Strains, Phase IV (KMG-IV): sequencing the most valuable type-strain genomes for metagenomic binning, comparative biology and taxonomic classification.</title>
        <authorList>
            <person name="Goeker M."/>
        </authorList>
    </citation>
    <scope>NUCLEOTIDE SEQUENCE [LARGE SCALE GENOMIC DNA]</scope>
    <source>
        <strain evidence="10 11">DSM 29481</strain>
    </source>
</reference>
<keyword evidence="11" id="KW-1185">Reference proteome</keyword>
<dbReference type="AlphaFoldDB" id="A0A4R3TLH2"/>
<dbReference type="NCBIfam" id="TIGR02495">
    <property type="entry name" value="NrdG2"/>
    <property type="match status" value="1"/>
</dbReference>
<dbReference type="GO" id="GO:0003824">
    <property type="term" value="F:catalytic activity"/>
    <property type="evidence" value="ECO:0007669"/>
    <property type="project" value="InterPro"/>
</dbReference>
<dbReference type="Pfam" id="PF04055">
    <property type="entry name" value="Radical_SAM"/>
    <property type="match status" value="1"/>
</dbReference>
<evidence type="ECO:0000256" key="2">
    <source>
        <dbReference type="ARBA" id="ARBA00022485"/>
    </source>
</evidence>
<feature type="domain" description="HTH marR-type" evidence="8">
    <location>
        <begin position="4"/>
        <end position="136"/>
    </location>
</feature>
<dbReference type="InterPro" id="IPR058240">
    <property type="entry name" value="rSAM_sf"/>
</dbReference>
<dbReference type="InterPro" id="IPR036390">
    <property type="entry name" value="WH_DNA-bd_sf"/>
</dbReference>
<feature type="domain" description="Radical SAM core" evidence="9">
    <location>
        <begin position="162"/>
        <end position="372"/>
    </location>
</feature>
<dbReference type="SFLD" id="SFLDG01094">
    <property type="entry name" value="Uncharacterised_Radical_SAM_Su"/>
    <property type="match status" value="1"/>
</dbReference>